<evidence type="ECO:0000256" key="4">
    <source>
        <dbReference type="ARBA" id="ARBA00023242"/>
    </source>
</evidence>
<evidence type="ECO:0000313" key="8">
    <source>
        <dbReference type="Proteomes" id="UP001385951"/>
    </source>
</evidence>
<dbReference type="InterPro" id="IPR001138">
    <property type="entry name" value="Zn2Cys6_DnaBD"/>
</dbReference>
<evidence type="ECO:0000256" key="3">
    <source>
        <dbReference type="ARBA" id="ARBA00023125"/>
    </source>
</evidence>
<dbReference type="PANTHER" id="PTHR46910:SF3">
    <property type="entry name" value="HALOTOLERANCE PROTEIN 9-RELATED"/>
    <property type="match status" value="1"/>
</dbReference>
<feature type="region of interest" description="Disordered" evidence="5">
    <location>
        <begin position="721"/>
        <end position="770"/>
    </location>
</feature>
<dbReference type="InterPro" id="IPR050987">
    <property type="entry name" value="AtrR-like"/>
</dbReference>
<dbReference type="GO" id="GO:0008270">
    <property type="term" value="F:zinc ion binding"/>
    <property type="evidence" value="ECO:0007669"/>
    <property type="project" value="InterPro"/>
</dbReference>
<dbReference type="Pfam" id="PF04082">
    <property type="entry name" value="Fungal_trans"/>
    <property type="match status" value="1"/>
</dbReference>
<comment type="caution">
    <text evidence="7">The sequence shown here is derived from an EMBL/GenBank/DDBJ whole genome shotgun (WGS) entry which is preliminary data.</text>
</comment>
<dbReference type="InterPro" id="IPR007219">
    <property type="entry name" value="XnlR_reg_dom"/>
</dbReference>
<keyword evidence="2" id="KW-0479">Metal-binding</keyword>
<proteinExistence type="predicted"/>
<evidence type="ECO:0000256" key="5">
    <source>
        <dbReference type="SAM" id="MobiDB-lite"/>
    </source>
</evidence>
<dbReference type="InterPro" id="IPR036864">
    <property type="entry name" value="Zn2-C6_fun-type_DNA-bd_sf"/>
</dbReference>
<evidence type="ECO:0000313" key="7">
    <source>
        <dbReference type="EMBL" id="KAK7689678.1"/>
    </source>
</evidence>
<dbReference type="GO" id="GO:0000981">
    <property type="term" value="F:DNA-binding transcription factor activity, RNA polymerase II-specific"/>
    <property type="evidence" value="ECO:0007669"/>
    <property type="project" value="InterPro"/>
</dbReference>
<dbReference type="GO" id="GO:0005634">
    <property type="term" value="C:nucleus"/>
    <property type="evidence" value="ECO:0007669"/>
    <property type="project" value="UniProtKB-SubCell"/>
</dbReference>
<evidence type="ECO:0000256" key="2">
    <source>
        <dbReference type="ARBA" id="ARBA00022723"/>
    </source>
</evidence>
<keyword evidence="8" id="KW-1185">Reference proteome</keyword>
<reference evidence="7 8" key="1">
    <citation type="submission" date="2022-09" db="EMBL/GenBank/DDBJ databases">
        <authorList>
            <person name="Palmer J.M."/>
        </authorList>
    </citation>
    <scope>NUCLEOTIDE SEQUENCE [LARGE SCALE GENOMIC DNA]</scope>
    <source>
        <strain evidence="7 8">DSM 7382</strain>
    </source>
</reference>
<dbReference type="PANTHER" id="PTHR46910">
    <property type="entry name" value="TRANSCRIPTION FACTOR PDR1"/>
    <property type="match status" value="1"/>
</dbReference>
<dbReference type="GO" id="GO:0003677">
    <property type="term" value="F:DNA binding"/>
    <property type="evidence" value="ECO:0007669"/>
    <property type="project" value="UniProtKB-KW"/>
</dbReference>
<dbReference type="PROSITE" id="PS00463">
    <property type="entry name" value="ZN2_CY6_FUNGAL_1"/>
    <property type="match status" value="1"/>
</dbReference>
<keyword evidence="3" id="KW-0238">DNA-binding</keyword>
<feature type="compositionally biased region" description="Low complexity" evidence="5">
    <location>
        <begin position="121"/>
        <end position="134"/>
    </location>
</feature>
<evidence type="ECO:0000256" key="1">
    <source>
        <dbReference type="ARBA" id="ARBA00004123"/>
    </source>
</evidence>
<feature type="region of interest" description="Disordered" evidence="5">
    <location>
        <begin position="1"/>
        <end position="29"/>
    </location>
</feature>
<feature type="compositionally biased region" description="Polar residues" evidence="5">
    <location>
        <begin position="782"/>
        <end position="805"/>
    </location>
</feature>
<dbReference type="SMART" id="SM00066">
    <property type="entry name" value="GAL4"/>
    <property type="match status" value="1"/>
</dbReference>
<dbReference type="Gene3D" id="4.10.240.10">
    <property type="entry name" value="Zn(2)-C6 fungal-type DNA-binding domain"/>
    <property type="match status" value="1"/>
</dbReference>
<feature type="compositionally biased region" description="Polar residues" evidence="5">
    <location>
        <begin position="745"/>
        <end position="762"/>
    </location>
</feature>
<keyword evidence="4" id="KW-0539">Nucleus</keyword>
<feature type="region of interest" description="Disordered" evidence="5">
    <location>
        <begin position="782"/>
        <end position="848"/>
    </location>
</feature>
<feature type="region of interest" description="Disordered" evidence="5">
    <location>
        <begin position="114"/>
        <end position="141"/>
    </location>
</feature>
<feature type="region of interest" description="Disordered" evidence="5">
    <location>
        <begin position="874"/>
        <end position="906"/>
    </location>
</feature>
<dbReference type="GO" id="GO:0006351">
    <property type="term" value="P:DNA-templated transcription"/>
    <property type="evidence" value="ECO:0007669"/>
    <property type="project" value="InterPro"/>
</dbReference>
<name>A0AAW0G7Q4_9APHY</name>
<feature type="compositionally biased region" description="Polar residues" evidence="5">
    <location>
        <begin position="816"/>
        <end position="830"/>
    </location>
</feature>
<dbReference type="AlphaFoldDB" id="A0AAW0G7Q4"/>
<protein>
    <recommendedName>
        <fullName evidence="6">Zn(2)-C6 fungal-type domain-containing protein</fullName>
    </recommendedName>
</protein>
<dbReference type="SMART" id="SM00906">
    <property type="entry name" value="Fungal_trans"/>
    <property type="match status" value="1"/>
</dbReference>
<organism evidence="7 8">
    <name type="scientific">Cerrena zonata</name>
    <dbReference type="NCBI Taxonomy" id="2478898"/>
    <lineage>
        <taxon>Eukaryota</taxon>
        <taxon>Fungi</taxon>
        <taxon>Dikarya</taxon>
        <taxon>Basidiomycota</taxon>
        <taxon>Agaricomycotina</taxon>
        <taxon>Agaricomycetes</taxon>
        <taxon>Polyporales</taxon>
        <taxon>Cerrenaceae</taxon>
        <taxon>Cerrena</taxon>
    </lineage>
</organism>
<evidence type="ECO:0000259" key="6">
    <source>
        <dbReference type="PROSITE" id="PS50048"/>
    </source>
</evidence>
<accession>A0AAW0G7Q4</accession>
<dbReference type="CDD" id="cd12148">
    <property type="entry name" value="fungal_TF_MHR"/>
    <property type="match status" value="1"/>
</dbReference>
<dbReference type="PROSITE" id="PS50048">
    <property type="entry name" value="ZN2_CY6_FUNGAL_2"/>
    <property type="match status" value="1"/>
</dbReference>
<dbReference type="EMBL" id="JASBNA010000008">
    <property type="protein sequence ID" value="KAK7689678.1"/>
    <property type="molecule type" value="Genomic_DNA"/>
</dbReference>
<dbReference type="SUPFAM" id="SSF57701">
    <property type="entry name" value="Zn2/Cys6 DNA-binding domain"/>
    <property type="match status" value="1"/>
</dbReference>
<sequence length="906" mass="99138">MPPITTKETKEDEQQQEQKSSSSVPKDRRFKLSRACDRCRRRRIKCDEGHPCQSCLTSNSACTFEEPGKRTHPHKSKRTATLEDRMHQLETLIQAIPPAVFAAGVNFKAANGVPQSPVDPSTSAQASFASSTHTYPSGVPPPSLTHFPLMNPSTFFAPTKPSSSRHSSPHGGFNLNGVSSNSPLSLDQLADEASRMSLAASYLYFDDEGYTRWQGETSCLPLLDLLVERHKVVTKQDPDTPMLHQASLSSEHPAGTDWFPDRTARRQANNPEVVWKLVTSFIAPDLMDSLVQCYLSTSYYLMPFLHVPSFLADYGNPQKWGEPGFAAFIVSICCLASRHIDDPRVRADPSDGNTAGTVWFDLFGRLRALPTADRPTVYTVQSVLIAGVYAIGLGKLSKAFALISEAITLSIDGGLHRSADAYDVFDAIEDEVRKRTFWCVYLWDKQASVHFGRPPMIRLRDCDVGEPAIVDDEYITREGIGLQPPEPESRMGAFVNCVRLFVVMEAVLDVPPSRHFGDGSPFLTRATTILTGFRRHKEMREEEALLDEICRSIPPHWAHSVETMASEDVIRVTQAERLHCLEQFIRMLIHRHRFSEIVAEKAYNQANCEEQGDAECEAMRVAHSCALQIVSSHLQIAAKGLMTYYGVHVIHQLTAAGRTLVAMLLNCHSKQLQPLISPALEALRSCVGLLRRFSGRYVCGLRSGDLMEEFCRITQIPLEPARQDQSASRSRPPWIRPVRKKTPSVAHSTASNDSPSHQSSPEAFSPSDAFLDLSGNAGSVNIPSSVQPFTSSSNGITPMATATPTNSHSHNHSHNFSMSGPSGDPSSFMNDGNIDMLGTPGPSGGPPALTQSDLLAMFGGEGGVDVAALLMSPELSSPRGPENDFYSSLGGSSLDGGHGQGLVSPS</sequence>
<comment type="subcellular location">
    <subcellularLocation>
        <location evidence="1">Nucleus</location>
    </subcellularLocation>
</comment>
<dbReference type="Pfam" id="PF00172">
    <property type="entry name" value="Zn_clus"/>
    <property type="match status" value="1"/>
</dbReference>
<gene>
    <name evidence="7" type="ORF">QCA50_007473</name>
</gene>
<dbReference type="Proteomes" id="UP001385951">
    <property type="component" value="Unassembled WGS sequence"/>
</dbReference>
<feature type="domain" description="Zn(2)-C6 fungal-type" evidence="6">
    <location>
        <begin position="35"/>
        <end position="64"/>
    </location>
</feature>